<proteinExistence type="inferred from homology"/>
<comment type="subcellular location">
    <subcellularLocation>
        <location evidence="11">Cell membrane</location>
        <topology evidence="11">Single-pass membrane protein</topology>
    </subcellularLocation>
</comment>
<evidence type="ECO:0000256" key="7">
    <source>
        <dbReference type="ARBA" id="ARBA00022958"/>
    </source>
</evidence>
<dbReference type="HAMAP" id="MF_00276">
    <property type="entry name" value="KdpC"/>
    <property type="match status" value="1"/>
</dbReference>
<reference evidence="12 13" key="1">
    <citation type="submission" date="2023-03" db="EMBL/GenBank/DDBJ databases">
        <title>Draft assemblies of triclosan tolerant bacteria isolated from returned activated sludge.</title>
        <authorList>
            <person name="Van Hamelsveld S."/>
        </authorList>
    </citation>
    <scope>NUCLEOTIDE SEQUENCE [LARGE SCALE GENOMIC DNA]</scope>
    <source>
        <strain evidence="12 13">GW210010_S58</strain>
    </source>
</reference>
<keyword evidence="7 11" id="KW-0630">Potassium</keyword>
<comment type="similarity">
    <text evidence="11">Belongs to the KdpC family.</text>
</comment>
<name>A0ABT6AWR3_9BURK</name>
<evidence type="ECO:0000313" key="12">
    <source>
        <dbReference type="EMBL" id="MDF3837065.1"/>
    </source>
</evidence>
<organism evidence="12 13">
    <name type="scientific">Cupriavidus basilensis</name>
    <dbReference type="NCBI Taxonomy" id="68895"/>
    <lineage>
        <taxon>Bacteria</taxon>
        <taxon>Pseudomonadati</taxon>
        <taxon>Pseudomonadota</taxon>
        <taxon>Betaproteobacteria</taxon>
        <taxon>Burkholderiales</taxon>
        <taxon>Burkholderiaceae</taxon>
        <taxon>Cupriavidus</taxon>
    </lineage>
</organism>
<evidence type="ECO:0000313" key="13">
    <source>
        <dbReference type="Proteomes" id="UP001216674"/>
    </source>
</evidence>
<accession>A0ABT6AWR3</accession>
<feature type="transmembrane region" description="Helical" evidence="11">
    <location>
        <begin position="9"/>
        <end position="30"/>
    </location>
</feature>
<keyword evidence="6 11" id="KW-0067">ATP-binding</keyword>
<evidence type="ECO:0000256" key="10">
    <source>
        <dbReference type="ARBA" id="ARBA00023136"/>
    </source>
</evidence>
<evidence type="ECO:0000256" key="1">
    <source>
        <dbReference type="ARBA" id="ARBA00022448"/>
    </source>
</evidence>
<keyword evidence="8 11" id="KW-1133">Transmembrane helix</keyword>
<dbReference type="InterPro" id="IPR003820">
    <property type="entry name" value="KdpC"/>
</dbReference>
<dbReference type="RefSeq" id="WP_276267362.1">
    <property type="nucleotide sequence ID" value="NZ_JARJLM010000482.1"/>
</dbReference>
<keyword evidence="1 11" id="KW-0813">Transport</keyword>
<comment type="function">
    <text evidence="11">Part of the high-affinity ATP-driven potassium transport (or Kdp) system, which catalyzes the hydrolysis of ATP coupled with the electrogenic transport of potassium into the cytoplasm. This subunit acts as a catalytic chaperone that increases the ATP-binding affinity of the ATP-hydrolyzing subunit KdpB by the formation of a transient KdpB/KdpC/ATP ternary complex.</text>
</comment>
<dbReference type="PANTHER" id="PTHR30042:SF2">
    <property type="entry name" value="POTASSIUM-TRANSPORTING ATPASE KDPC SUBUNIT"/>
    <property type="match status" value="1"/>
</dbReference>
<dbReference type="Proteomes" id="UP001216674">
    <property type="component" value="Unassembled WGS sequence"/>
</dbReference>
<evidence type="ECO:0000256" key="4">
    <source>
        <dbReference type="ARBA" id="ARBA00022692"/>
    </source>
</evidence>
<keyword evidence="13" id="KW-1185">Reference proteome</keyword>
<gene>
    <name evidence="11" type="primary">kdpC</name>
    <name evidence="12" type="ORF">P3W85_29535</name>
</gene>
<keyword evidence="5 11" id="KW-0547">Nucleotide-binding</keyword>
<keyword evidence="4 11" id="KW-0812">Transmembrane</keyword>
<evidence type="ECO:0000256" key="8">
    <source>
        <dbReference type="ARBA" id="ARBA00022989"/>
    </source>
</evidence>
<evidence type="ECO:0000256" key="5">
    <source>
        <dbReference type="ARBA" id="ARBA00022741"/>
    </source>
</evidence>
<dbReference type="Pfam" id="PF02669">
    <property type="entry name" value="KdpC"/>
    <property type="match status" value="2"/>
</dbReference>
<evidence type="ECO:0000256" key="9">
    <source>
        <dbReference type="ARBA" id="ARBA00023065"/>
    </source>
</evidence>
<dbReference type="PANTHER" id="PTHR30042">
    <property type="entry name" value="POTASSIUM-TRANSPORTING ATPASE C CHAIN"/>
    <property type="match status" value="1"/>
</dbReference>
<evidence type="ECO:0000256" key="2">
    <source>
        <dbReference type="ARBA" id="ARBA00022475"/>
    </source>
</evidence>
<protein>
    <recommendedName>
        <fullName evidence="11">Potassium-transporting ATPase KdpC subunit</fullName>
    </recommendedName>
    <alternativeName>
        <fullName evidence="11">ATP phosphohydrolase [potassium-transporting] C chain</fullName>
    </alternativeName>
    <alternativeName>
        <fullName evidence="11">Potassium-binding and translocating subunit C</fullName>
    </alternativeName>
    <alternativeName>
        <fullName evidence="11">Potassium-translocating ATPase C chain</fullName>
    </alternativeName>
</protein>
<sequence>MFRHIGKSLWLLVSVVVVVCGIYPAVLWLVGQTVFPFQANGSMVAGPDGKPVGSLLIAQPFSKDEYFQPRPSAVSYDASASGSSSLAPSNYALRDRVARAIAPVARYGGGPRQGQAAGPDVERWFQADRYQGQPHLVAQWAQAHSGLAQAWVNASPAHAAYVDAWAKGSPQQVAAWIKDNPGTPQPKAADLAVPFFVAFSVTRPGMFPADVSHTGADGKAMSTVEAVREGADIQSVFFDMWRQEHPQADLAPVPADMVTASGSGLDPDITLANALFQLDRVAAAWARDTRRDAGQVRQEIADLLRQRATAPLGGLAGEPMVNVLAINLELRKRYGAPA</sequence>
<dbReference type="EMBL" id="JARJLM010000482">
    <property type="protein sequence ID" value="MDF3837065.1"/>
    <property type="molecule type" value="Genomic_DNA"/>
</dbReference>
<comment type="caution">
    <text evidence="12">The sequence shown here is derived from an EMBL/GenBank/DDBJ whole genome shotgun (WGS) entry which is preliminary data.</text>
</comment>
<evidence type="ECO:0000256" key="6">
    <source>
        <dbReference type="ARBA" id="ARBA00022840"/>
    </source>
</evidence>
<keyword evidence="10 11" id="KW-0472">Membrane</keyword>
<keyword evidence="9 11" id="KW-0406">Ion transport</keyword>
<evidence type="ECO:0000256" key="11">
    <source>
        <dbReference type="HAMAP-Rule" id="MF_00276"/>
    </source>
</evidence>
<keyword evidence="3 11" id="KW-0633">Potassium transport</keyword>
<evidence type="ECO:0000256" key="3">
    <source>
        <dbReference type="ARBA" id="ARBA00022538"/>
    </source>
</evidence>
<comment type="subunit">
    <text evidence="11">The system is composed of three essential subunits: KdpA, KdpB and KdpC.</text>
</comment>
<keyword evidence="2 11" id="KW-1003">Cell membrane</keyword>